<protein>
    <submittedName>
        <fullName evidence="1">Methionine biosynthesis protein MetW</fullName>
    </submittedName>
</protein>
<dbReference type="InterPro" id="IPR029063">
    <property type="entry name" value="SAM-dependent_MTases_sf"/>
</dbReference>
<accession>A0A2K8KKI6</accession>
<proteinExistence type="predicted"/>
<evidence type="ECO:0000313" key="2">
    <source>
        <dbReference type="Proteomes" id="UP000229757"/>
    </source>
</evidence>
<evidence type="ECO:0000313" key="1">
    <source>
        <dbReference type="EMBL" id="ATX75498.1"/>
    </source>
</evidence>
<dbReference type="OrthoDB" id="9792690at2"/>
<dbReference type="RefSeq" id="WP_100255898.1">
    <property type="nucleotide sequence ID" value="NZ_CP011797.1"/>
</dbReference>
<dbReference type="Pfam" id="PF07021">
    <property type="entry name" value="MetW"/>
    <property type="match status" value="1"/>
</dbReference>
<gene>
    <name evidence="1" type="primary">metW</name>
    <name evidence="1" type="ORF">REIFOR_00321</name>
</gene>
<dbReference type="NCBIfam" id="TIGR02081">
    <property type="entry name" value="metW"/>
    <property type="match status" value="1"/>
</dbReference>
<dbReference type="Proteomes" id="UP000229757">
    <property type="component" value="Chromosome"/>
</dbReference>
<organism evidence="1 2">
    <name type="scientific">Reinekea forsetii</name>
    <dbReference type="NCBI Taxonomy" id="1336806"/>
    <lineage>
        <taxon>Bacteria</taxon>
        <taxon>Pseudomonadati</taxon>
        <taxon>Pseudomonadota</taxon>
        <taxon>Gammaproteobacteria</taxon>
        <taxon>Oceanospirillales</taxon>
        <taxon>Saccharospirillaceae</taxon>
        <taxon>Reinekea</taxon>
    </lineage>
</organism>
<dbReference type="KEGG" id="rfo:REIFOR_00321"/>
<sequence length="199" mass="23037">MRTDLQFISQWIKPGERILDMGCGDGAMLAYLIKHKSVTGYGMEIDTQKIITCVERGVDVIHQNLNDGLRYLDDASFDTVIMTQSLQQTTNPDKIINEMLRIGQRAIVTFPNFGHWSARLYLGLRGMMPMSKTLPLRWYNTPNIHLCTFKDFEILCQEQNINILKRTVVDHDHVESWKIKLWPNMLGAIAIYHIEKQEV</sequence>
<dbReference type="AlphaFoldDB" id="A0A2K8KKI6"/>
<dbReference type="Gene3D" id="3.40.50.150">
    <property type="entry name" value="Vaccinia Virus protein VP39"/>
    <property type="match status" value="1"/>
</dbReference>
<dbReference type="InterPro" id="IPR010743">
    <property type="entry name" value="Methionine_synth_MetW"/>
</dbReference>
<dbReference type="SUPFAM" id="SSF53335">
    <property type="entry name" value="S-adenosyl-L-methionine-dependent methyltransferases"/>
    <property type="match status" value="1"/>
</dbReference>
<dbReference type="CDD" id="cd02440">
    <property type="entry name" value="AdoMet_MTases"/>
    <property type="match status" value="1"/>
</dbReference>
<dbReference type="EMBL" id="CP011797">
    <property type="protein sequence ID" value="ATX75498.1"/>
    <property type="molecule type" value="Genomic_DNA"/>
</dbReference>
<reference evidence="1 2" key="1">
    <citation type="journal article" date="2017" name="Environ. Microbiol.">
        <title>Genomic and physiological analyses of 'Reinekea forsetii' reveal a versatile opportunistic lifestyle during spring algae blooms.</title>
        <authorList>
            <person name="Avci B."/>
            <person name="Hahnke R.L."/>
            <person name="Chafee M."/>
            <person name="Fischer T."/>
            <person name="Gruber-Vodicka H."/>
            <person name="Tegetmeyer H.E."/>
            <person name="Harder J."/>
            <person name="Fuchs B.M."/>
            <person name="Amann R.I."/>
            <person name="Teeling H."/>
        </authorList>
    </citation>
    <scope>NUCLEOTIDE SEQUENCE [LARGE SCALE GENOMIC DNA]</scope>
    <source>
        <strain evidence="1 2">Hel1_31_D35</strain>
    </source>
</reference>
<keyword evidence="2" id="KW-1185">Reference proteome</keyword>
<name>A0A2K8KKI6_9GAMM</name>